<organism evidence="1">
    <name type="scientific">Saccharomyces cerevisiae</name>
    <name type="common">Baker's yeast</name>
    <dbReference type="NCBI Taxonomy" id="4932"/>
    <lineage>
        <taxon>Eukaryota</taxon>
        <taxon>Fungi</taxon>
        <taxon>Dikarya</taxon>
        <taxon>Ascomycota</taxon>
        <taxon>Saccharomycotina</taxon>
        <taxon>Saccharomycetes</taxon>
        <taxon>Saccharomycetales</taxon>
        <taxon>Saccharomycetaceae</taxon>
        <taxon>Saccharomyces</taxon>
    </lineage>
</organism>
<evidence type="ECO:0000313" key="1">
    <source>
        <dbReference type="EMBL" id="CAA53941.1"/>
    </source>
</evidence>
<dbReference type="EMBL" id="X76294">
    <property type="protein sequence ID" value="CAA53941.1"/>
    <property type="molecule type" value="Genomic_DNA"/>
</dbReference>
<name>E9PA42_YEASX</name>
<accession>E9PA42</accession>
<sequence length="19" mass="2203">MSSHIQSFSSRTSNFLFLI</sequence>
<dbReference type="AlphaFoldDB" id="E9PA42"/>
<protein>
    <submittedName>
        <fullName evidence="1">S.cerevisiae (S288C) HSP26, SEC18, UBC4, tRNA-Arg and tRNA-Asp genes</fullName>
    </submittedName>
</protein>
<reference evidence="1" key="1">
    <citation type="journal article" date="1994" name="Yeast">
        <title>Sequence analysis of a 31 kb DNA fragment from the right arm of Saccharomyces cerevisiae chromosome II.</title>
        <authorList>
            <person name="van der Aart Q.J."/>
            <person name="Barthe C."/>
            <person name="Doignon F."/>
            <person name="Aigle M."/>
            <person name="Crouzet M."/>
            <person name="Steensma H.V."/>
        </authorList>
    </citation>
    <scope>NUCLEOTIDE SEQUENCE</scope>
    <source>
        <strain evidence="1">S288C</strain>
    </source>
</reference>
<reference evidence="1" key="2">
    <citation type="submission" date="1995-08" db="EMBL/GenBank/DDBJ databases">
        <authorList>
            <person name="van der Aart Q.J."/>
        </authorList>
    </citation>
    <scope>NUCLEOTIDE SEQUENCE</scope>
    <source>
        <strain evidence="1">S288C</strain>
    </source>
</reference>
<proteinExistence type="predicted"/>